<dbReference type="InterPro" id="IPR011089">
    <property type="entry name" value="GmrSD_C"/>
</dbReference>
<evidence type="ECO:0000313" key="4">
    <source>
        <dbReference type="Proteomes" id="UP000442535"/>
    </source>
</evidence>
<feature type="compositionally biased region" description="Polar residues" evidence="1">
    <location>
        <begin position="1"/>
        <end position="29"/>
    </location>
</feature>
<proteinExistence type="predicted"/>
<organism evidence="3 4">
    <name type="scientific">Mobiluncus porci</name>
    <dbReference type="NCBI Taxonomy" id="2652278"/>
    <lineage>
        <taxon>Bacteria</taxon>
        <taxon>Bacillati</taxon>
        <taxon>Actinomycetota</taxon>
        <taxon>Actinomycetes</taxon>
        <taxon>Actinomycetales</taxon>
        <taxon>Actinomycetaceae</taxon>
        <taxon>Mobiluncus</taxon>
    </lineage>
</organism>
<comment type="caution">
    <text evidence="3">The sequence shown here is derived from an EMBL/GenBank/DDBJ whole genome shotgun (WGS) entry which is preliminary data.</text>
</comment>
<keyword evidence="4" id="KW-1185">Reference proteome</keyword>
<dbReference type="PANTHER" id="PTHR24094">
    <property type="entry name" value="SECRETED PROTEIN"/>
    <property type="match status" value="1"/>
</dbReference>
<protein>
    <submittedName>
        <fullName evidence="3">HNH endonuclease</fullName>
    </submittedName>
</protein>
<dbReference type="RefSeq" id="WP_154544222.1">
    <property type="nucleotide sequence ID" value="NZ_VUMY01000006.1"/>
</dbReference>
<reference evidence="3 4" key="1">
    <citation type="submission" date="2019-08" db="EMBL/GenBank/DDBJ databases">
        <title>In-depth cultivation of the pig gut microbiome towards novel bacterial diversity and tailored functional studies.</title>
        <authorList>
            <person name="Wylensek D."/>
            <person name="Hitch T.C.A."/>
            <person name="Clavel T."/>
        </authorList>
    </citation>
    <scope>NUCLEOTIDE SEQUENCE [LARGE SCALE GENOMIC DNA]</scope>
    <source>
        <strain evidence="3 4">RF-GAM-744-WT-7</strain>
    </source>
</reference>
<feature type="region of interest" description="Disordered" evidence="1">
    <location>
        <begin position="1"/>
        <end position="47"/>
    </location>
</feature>
<keyword evidence="3" id="KW-0540">Nuclease</keyword>
<evidence type="ECO:0000259" key="2">
    <source>
        <dbReference type="Pfam" id="PF07510"/>
    </source>
</evidence>
<evidence type="ECO:0000313" key="3">
    <source>
        <dbReference type="EMBL" id="MST49509.1"/>
    </source>
</evidence>
<dbReference type="Pfam" id="PF07510">
    <property type="entry name" value="GmrSD_C"/>
    <property type="match status" value="1"/>
</dbReference>
<dbReference type="PANTHER" id="PTHR24094:SF15">
    <property type="entry name" value="AMP-DEPENDENT SYNTHETASE_LIGASE DOMAIN-CONTAINING PROTEIN-RELATED"/>
    <property type="match status" value="1"/>
</dbReference>
<dbReference type="Proteomes" id="UP000442535">
    <property type="component" value="Unassembled WGS sequence"/>
</dbReference>
<feature type="domain" description="GmrSD restriction endonucleases C-terminal" evidence="2">
    <location>
        <begin position="89"/>
        <end position="226"/>
    </location>
</feature>
<accession>A0A7K0K260</accession>
<keyword evidence="3" id="KW-0255">Endonuclease</keyword>
<dbReference type="GO" id="GO:0004519">
    <property type="term" value="F:endonuclease activity"/>
    <property type="evidence" value="ECO:0007669"/>
    <property type="project" value="UniProtKB-KW"/>
</dbReference>
<name>A0A7K0K260_9ACTO</name>
<keyword evidence="3" id="KW-0378">Hydrolase</keyword>
<dbReference type="AlphaFoldDB" id="A0A7K0K260"/>
<sequence length="237" mass="26243">MDSTRSSTSVPITKTESTLTPQQTVTSSDLPRESANEVSPNPTPSAFLGSRQALALLETLPVKGRAPKTGYERSQFGQRWRDTDRNGCDTRNDILNRDLQDTSWKPRTRNCVVISGILPDPYSGKEIIFEKQNASKVQIDHVVALSNAWQTGAQQLPLDTREAFANDPLNLLAVNGALNQQKSDGDAATWLPPNKAFRCQYVSRQIAVKKKYGLWVTAAERRAMASVLSNCQTRKLP</sequence>
<dbReference type="EMBL" id="VUMY01000006">
    <property type="protein sequence ID" value="MST49509.1"/>
    <property type="molecule type" value="Genomic_DNA"/>
</dbReference>
<gene>
    <name evidence="3" type="ORF">FYJ63_04570</name>
</gene>
<evidence type="ECO:0000256" key="1">
    <source>
        <dbReference type="SAM" id="MobiDB-lite"/>
    </source>
</evidence>